<dbReference type="Gene3D" id="3.30.450.40">
    <property type="match status" value="1"/>
</dbReference>
<dbReference type="Gene3D" id="3.40.50.2300">
    <property type="match status" value="1"/>
</dbReference>
<dbReference type="Pfam" id="PF13185">
    <property type="entry name" value="GAF_2"/>
    <property type="match status" value="1"/>
</dbReference>
<evidence type="ECO:0000259" key="10">
    <source>
        <dbReference type="PROSITE" id="PS50110"/>
    </source>
</evidence>
<dbReference type="InterPro" id="IPR003594">
    <property type="entry name" value="HATPase_dom"/>
</dbReference>
<dbReference type="InterPro" id="IPR011006">
    <property type="entry name" value="CheY-like_superfamily"/>
</dbReference>
<dbReference type="PANTHER" id="PTHR43065">
    <property type="entry name" value="SENSOR HISTIDINE KINASE"/>
    <property type="match status" value="1"/>
</dbReference>
<feature type="domain" description="Response regulatory" evidence="10">
    <location>
        <begin position="628"/>
        <end position="743"/>
    </location>
</feature>
<dbReference type="SMART" id="SM00388">
    <property type="entry name" value="HisKA"/>
    <property type="match status" value="1"/>
</dbReference>
<dbReference type="Proteomes" id="UP001238179">
    <property type="component" value="Chromosome"/>
</dbReference>
<dbReference type="InterPro" id="IPR036097">
    <property type="entry name" value="HisK_dim/P_sf"/>
</dbReference>
<name>A0AA48GRH6_9BACT</name>
<dbReference type="InterPro" id="IPR013656">
    <property type="entry name" value="PAS_4"/>
</dbReference>
<keyword evidence="13" id="KW-1185">Reference proteome</keyword>
<dbReference type="GO" id="GO:0000155">
    <property type="term" value="F:phosphorelay sensor kinase activity"/>
    <property type="evidence" value="ECO:0007669"/>
    <property type="project" value="InterPro"/>
</dbReference>
<dbReference type="InterPro" id="IPR035965">
    <property type="entry name" value="PAS-like_dom_sf"/>
</dbReference>
<gene>
    <name evidence="12" type="ORF">METEAL_18510</name>
</gene>
<evidence type="ECO:0000259" key="11">
    <source>
        <dbReference type="PROSITE" id="PS50113"/>
    </source>
</evidence>
<dbReference type="PROSITE" id="PS50113">
    <property type="entry name" value="PAC"/>
    <property type="match status" value="1"/>
</dbReference>
<dbReference type="Pfam" id="PF08448">
    <property type="entry name" value="PAS_4"/>
    <property type="match status" value="1"/>
</dbReference>
<feature type="modified residue" description="4-aspartylphosphate" evidence="6">
    <location>
        <position position="679"/>
    </location>
</feature>
<dbReference type="SMART" id="SM00065">
    <property type="entry name" value="GAF"/>
    <property type="match status" value="1"/>
</dbReference>
<evidence type="ECO:0000313" key="13">
    <source>
        <dbReference type="Proteomes" id="UP001238179"/>
    </source>
</evidence>
<evidence type="ECO:0000256" key="5">
    <source>
        <dbReference type="ARBA" id="ARBA00022777"/>
    </source>
</evidence>
<dbReference type="Pfam" id="PF00512">
    <property type="entry name" value="HisKA"/>
    <property type="match status" value="1"/>
</dbReference>
<dbReference type="InterPro" id="IPR003018">
    <property type="entry name" value="GAF"/>
</dbReference>
<dbReference type="KEGG" id="msil:METEAL_18510"/>
<dbReference type="InterPro" id="IPR001789">
    <property type="entry name" value="Sig_transdc_resp-reg_receiver"/>
</dbReference>
<feature type="coiled-coil region" evidence="7">
    <location>
        <begin position="325"/>
        <end position="391"/>
    </location>
</feature>
<evidence type="ECO:0000256" key="2">
    <source>
        <dbReference type="ARBA" id="ARBA00012438"/>
    </source>
</evidence>
<dbReference type="CDD" id="cd00130">
    <property type="entry name" value="PAS"/>
    <property type="match status" value="1"/>
</dbReference>
<evidence type="ECO:0000259" key="9">
    <source>
        <dbReference type="PROSITE" id="PS50109"/>
    </source>
</evidence>
<dbReference type="SMART" id="SM00387">
    <property type="entry name" value="HATPase_c"/>
    <property type="match status" value="1"/>
</dbReference>
<organism evidence="12 13">
    <name type="scientific">Mesoterricola silvestris</name>
    <dbReference type="NCBI Taxonomy" id="2927979"/>
    <lineage>
        <taxon>Bacteria</taxon>
        <taxon>Pseudomonadati</taxon>
        <taxon>Acidobacteriota</taxon>
        <taxon>Holophagae</taxon>
        <taxon>Holophagales</taxon>
        <taxon>Holophagaceae</taxon>
        <taxon>Mesoterricola</taxon>
    </lineage>
</organism>
<keyword evidence="5" id="KW-0418">Kinase</keyword>
<dbReference type="Gene3D" id="3.30.565.10">
    <property type="entry name" value="Histidine kinase-like ATPase, C-terminal domain"/>
    <property type="match status" value="1"/>
</dbReference>
<dbReference type="NCBIfam" id="TIGR00229">
    <property type="entry name" value="sensory_box"/>
    <property type="match status" value="1"/>
</dbReference>
<dbReference type="InterPro" id="IPR003661">
    <property type="entry name" value="HisK_dim/P_dom"/>
</dbReference>
<dbReference type="InterPro" id="IPR000700">
    <property type="entry name" value="PAS-assoc_C"/>
</dbReference>
<dbReference type="InterPro" id="IPR005467">
    <property type="entry name" value="His_kinase_dom"/>
</dbReference>
<dbReference type="InterPro" id="IPR036890">
    <property type="entry name" value="HATPase_C_sf"/>
</dbReference>
<feature type="domain" description="Histidine kinase" evidence="9">
    <location>
        <begin position="400"/>
        <end position="608"/>
    </location>
</feature>
<dbReference type="InterPro" id="IPR004358">
    <property type="entry name" value="Sig_transdc_His_kin-like_C"/>
</dbReference>
<dbReference type="Pfam" id="PF02518">
    <property type="entry name" value="HATPase_c"/>
    <property type="match status" value="1"/>
</dbReference>
<protein>
    <recommendedName>
        <fullName evidence="2">histidine kinase</fullName>
        <ecNumber evidence="2">2.7.13.3</ecNumber>
    </recommendedName>
</protein>
<evidence type="ECO:0000256" key="1">
    <source>
        <dbReference type="ARBA" id="ARBA00000085"/>
    </source>
</evidence>
<dbReference type="Gene3D" id="3.30.450.20">
    <property type="entry name" value="PAS domain"/>
    <property type="match status" value="1"/>
</dbReference>
<dbReference type="Gene3D" id="1.10.287.130">
    <property type="match status" value="1"/>
</dbReference>
<feature type="domain" description="PAC" evidence="11">
    <location>
        <begin position="89"/>
        <end position="152"/>
    </location>
</feature>
<evidence type="ECO:0000313" key="12">
    <source>
        <dbReference type="EMBL" id="BDU72677.1"/>
    </source>
</evidence>
<proteinExistence type="predicted"/>
<dbReference type="SUPFAM" id="SSF47384">
    <property type="entry name" value="Homodimeric domain of signal transducing histidine kinase"/>
    <property type="match status" value="1"/>
</dbReference>
<evidence type="ECO:0000256" key="8">
    <source>
        <dbReference type="SAM" id="MobiDB-lite"/>
    </source>
</evidence>
<dbReference type="SUPFAM" id="SSF52172">
    <property type="entry name" value="CheY-like"/>
    <property type="match status" value="1"/>
</dbReference>
<reference evidence="13" key="1">
    <citation type="journal article" date="2023" name="Int. J. Syst. Evol. Microbiol.">
        <title>Mesoterricola silvestris gen. nov., sp. nov., Mesoterricola sediminis sp. nov., Geothrix oryzae sp. nov., Geothrix edaphica sp. nov., Geothrix rubra sp. nov., and Geothrix limicola sp. nov., six novel members of Acidobacteriota isolated from soils.</title>
        <authorList>
            <person name="Itoh H."/>
            <person name="Sugisawa Y."/>
            <person name="Mise K."/>
            <person name="Xu Z."/>
            <person name="Kuniyasu M."/>
            <person name="Ushijima N."/>
            <person name="Kawano K."/>
            <person name="Kobayashi E."/>
            <person name="Shiratori Y."/>
            <person name="Masuda Y."/>
            <person name="Senoo K."/>
        </authorList>
    </citation>
    <scope>NUCLEOTIDE SEQUENCE [LARGE SCALE GENOMIC DNA]</scope>
    <source>
        <strain evidence="13">W79</strain>
    </source>
</reference>
<dbReference type="PANTHER" id="PTHR43065:SF42">
    <property type="entry name" value="TWO-COMPONENT SENSOR PPRA"/>
    <property type="match status" value="1"/>
</dbReference>
<dbReference type="SMART" id="SM00448">
    <property type="entry name" value="REC"/>
    <property type="match status" value="1"/>
</dbReference>
<accession>A0AA48GRH6</accession>
<dbReference type="SUPFAM" id="SSF55785">
    <property type="entry name" value="PYP-like sensor domain (PAS domain)"/>
    <property type="match status" value="1"/>
</dbReference>
<dbReference type="SUPFAM" id="SSF55874">
    <property type="entry name" value="ATPase domain of HSP90 chaperone/DNA topoisomerase II/histidine kinase"/>
    <property type="match status" value="1"/>
</dbReference>
<dbReference type="PROSITE" id="PS50109">
    <property type="entry name" value="HIS_KIN"/>
    <property type="match status" value="1"/>
</dbReference>
<comment type="catalytic activity">
    <reaction evidence="1">
        <text>ATP + protein L-histidine = ADP + protein N-phospho-L-histidine.</text>
        <dbReference type="EC" id="2.7.13.3"/>
    </reaction>
</comment>
<dbReference type="InterPro" id="IPR029016">
    <property type="entry name" value="GAF-like_dom_sf"/>
</dbReference>
<keyword evidence="7" id="KW-0175">Coiled coil</keyword>
<dbReference type="EC" id="2.7.13.3" evidence="2"/>
<keyword evidence="4" id="KW-0808">Transferase</keyword>
<evidence type="ECO:0000256" key="3">
    <source>
        <dbReference type="ARBA" id="ARBA00022553"/>
    </source>
</evidence>
<sequence>MVLQRQHGKGMPQGGEAGASGTEGDLQAGLDFVWRSTFDAVPDLLAVLDENRNLLQVNKALLNRLGPGGEALLGRPCHEVFHRSGQPVENCPLHATQVDGQPHDAEVRVEGLGGDYQVRTSPIFDAQGRLRGTVHLARDISDRRLRERGMQQLNRVVQALSRSSQAMARAQDEAGYLGEVCRIVVEDCGCFLAWIGYKMHDPAQSIRPMAWAGFEDGYLSTLNLTWADTERGRGPTGLAMRSGRPHLCRNMDTDPDFEPWRQEARARGYASSLALPLMDGAEVFGVLTVYSAESEAFTEAQVRVLGELADDLAHGILNLRLRESERRAQEALRESTEDLKRLNDELELRVQERTADLVRANEALTARILDRDRALEALRESEERLRHAQKMEAIGTLAGGVAHDFNNLLQVINGYAEMALERLILDHPLRIHLETIQRAGLKGAALTRQLLAFSRKQVLAPEILDLNILFREMETFFQRVVKEDIRLVFDLDPGMGPVKADHGQLEQVIMNLVVNARDAMPKGGTLTLRTGRREGFATFSVADTGEGMTPQVLGRIFEPFYTTKAVGKGTGLGLSTALGIVEQSGGFLEVASAPGLGTTFTVSLPLATELAAKAELVPEPEPGTGTETILLVEDDESVLQLTAHHLRAAGYRVLEAADPAVALELLHVFGDPVHLLLTDVVMPGMGGRELAQAVKCLRPGIRVVFMSGYPDALVGPDEVWTESILISKPFDRAKLLSMVRNALD</sequence>
<dbReference type="AlphaFoldDB" id="A0AA48GRH6"/>
<evidence type="ECO:0000256" key="4">
    <source>
        <dbReference type="ARBA" id="ARBA00022679"/>
    </source>
</evidence>
<evidence type="ECO:0000256" key="6">
    <source>
        <dbReference type="PROSITE-ProRule" id="PRU00169"/>
    </source>
</evidence>
<dbReference type="Pfam" id="PF00072">
    <property type="entry name" value="Response_reg"/>
    <property type="match status" value="1"/>
</dbReference>
<keyword evidence="3 6" id="KW-0597">Phosphoprotein</keyword>
<dbReference type="PRINTS" id="PR00344">
    <property type="entry name" value="BCTRLSENSOR"/>
</dbReference>
<dbReference type="InterPro" id="IPR000014">
    <property type="entry name" value="PAS"/>
</dbReference>
<dbReference type="CDD" id="cd00082">
    <property type="entry name" value="HisKA"/>
    <property type="match status" value="1"/>
</dbReference>
<dbReference type="EMBL" id="AP027080">
    <property type="protein sequence ID" value="BDU72677.1"/>
    <property type="molecule type" value="Genomic_DNA"/>
</dbReference>
<evidence type="ECO:0000256" key="7">
    <source>
        <dbReference type="SAM" id="Coils"/>
    </source>
</evidence>
<dbReference type="SUPFAM" id="SSF55781">
    <property type="entry name" value="GAF domain-like"/>
    <property type="match status" value="1"/>
</dbReference>
<feature type="region of interest" description="Disordered" evidence="8">
    <location>
        <begin position="1"/>
        <end position="22"/>
    </location>
</feature>
<dbReference type="PROSITE" id="PS50110">
    <property type="entry name" value="RESPONSE_REGULATORY"/>
    <property type="match status" value="1"/>
</dbReference>